<name>A0A0H0XK44_9SPHN</name>
<dbReference type="Proteomes" id="UP000053455">
    <property type="component" value="Unassembled WGS sequence"/>
</dbReference>
<dbReference type="Pfam" id="PF14137">
    <property type="entry name" value="DUF4304"/>
    <property type="match status" value="1"/>
</dbReference>
<dbReference type="EMBL" id="LBHU01000004">
    <property type="protein sequence ID" value="KLI62973.1"/>
    <property type="molecule type" value="Genomic_DNA"/>
</dbReference>
<dbReference type="AlphaFoldDB" id="A0A0H0XK44"/>
<protein>
    <recommendedName>
        <fullName evidence="3">DUF4304 domain-containing protein</fullName>
    </recommendedName>
</protein>
<dbReference type="InterPro" id="IPR025412">
    <property type="entry name" value="DUF4304"/>
</dbReference>
<gene>
    <name evidence="1" type="ORF">AAV99_13105</name>
</gene>
<keyword evidence="2" id="KW-1185">Reference proteome</keyword>
<organism evidence="1 2">
    <name type="scientific">Aurantiacibacter marinus</name>
    <dbReference type="NCBI Taxonomy" id="874156"/>
    <lineage>
        <taxon>Bacteria</taxon>
        <taxon>Pseudomonadati</taxon>
        <taxon>Pseudomonadota</taxon>
        <taxon>Alphaproteobacteria</taxon>
        <taxon>Sphingomonadales</taxon>
        <taxon>Erythrobacteraceae</taxon>
        <taxon>Aurantiacibacter</taxon>
    </lineage>
</organism>
<dbReference type="OrthoDB" id="6914375at2"/>
<accession>A0A0H0XK44</accession>
<dbReference type="RefSeq" id="WP_047094494.1">
    <property type="nucleotide sequence ID" value="NZ_LBHU01000004.1"/>
</dbReference>
<reference evidence="1 2" key="1">
    <citation type="submission" date="2015-04" db="EMBL/GenBank/DDBJ databases">
        <title>The draft genome sequence of Erythrobacter marinus HWDM-33.</title>
        <authorList>
            <person name="Zhuang L."/>
            <person name="Liu Y."/>
            <person name="Shao Z."/>
        </authorList>
    </citation>
    <scope>NUCLEOTIDE SEQUENCE [LARGE SCALE GENOMIC DNA]</scope>
    <source>
        <strain evidence="1 2">HWDM-33</strain>
    </source>
</reference>
<comment type="caution">
    <text evidence="1">The sequence shown here is derived from an EMBL/GenBank/DDBJ whole genome shotgun (WGS) entry which is preliminary data.</text>
</comment>
<proteinExistence type="predicted"/>
<sequence length="130" mass="14567">MDAAIRQVVVPHLRALGFKGSLPDFHRPRGEAVDLLTFQFNRNGGAFVVELGRVAAGGFDFHGKHIPAARAKTRYLKERHRLGSELRVNYGDHWFAFAIRDPADVAREVCAELDRAELWAFLDELQVLGG</sequence>
<dbReference type="PATRIC" id="fig|874156.12.peg.2704"/>
<evidence type="ECO:0000313" key="1">
    <source>
        <dbReference type="EMBL" id="KLI62973.1"/>
    </source>
</evidence>
<dbReference type="STRING" id="874156.GCA_001021555_02706"/>
<evidence type="ECO:0000313" key="2">
    <source>
        <dbReference type="Proteomes" id="UP000053455"/>
    </source>
</evidence>
<evidence type="ECO:0008006" key="3">
    <source>
        <dbReference type="Google" id="ProtNLM"/>
    </source>
</evidence>